<gene>
    <name evidence="1" type="ORF">N0F65_012906</name>
</gene>
<accession>A0AAV2YQU2</accession>
<name>A0AAV2YQU2_9STRA</name>
<organism evidence="1 2">
    <name type="scientific">Lagenidium giganteum</name>
    <dbReference type="NCBI Taxonomy" id="4803"/>
    <lineage>
        <taxon>Eukaryota</taxon>
        <taxon>Sar</taxon>
        <taxon>Stramenopiles</taxon>
        <taxon>Oomycota</taxon>
        <taxon>Peronosporomycetes</taxon>
        <taxon>Pythiales</taxon>
        <taxon>Pythiaceae</taxon>
    </lineage>
</organism>
<reference evidence="1" key="2">
    <citation type="journal article" date="2023" name="Microbiol Resour">
        <title>Decontamination and Annotation of the Draft Genome Sequence of the Oomycete Lagenidium giganteum ARSEF 373.</title>
        <authorList>
            <person name="Morgan W.R."/>
            <person name="Tartar A."/>
        </authorList>
    </citation>
    <scope>NUCLEOTIDE SEQUENCE</scope>
    <source>
        <strain evidence="1">ARSEF 373</strain>
    </source>
</reference>
<reference evidence="1" key="1">
    <citation type="submission" date="2022-11" db="EMBL/GenBank/DDBJ databases">
        <authorList>
            <person name="Morgan W.R."/>
            <person name="Tartar A."/>
        </authorList>
    </citation>
    <scope>NUCLEOTIDE SEQUENCE</scope>
    <source>
        <strain evidence="1">ARSEF 373</strain>
    </source>
</reference>
<evidence type="ECO:0000313" key="1">
    <source>
        <dbReference type="EMBL" id="DAZ97037.1"/>
    </source>
</evidence>
<dbReference type="AlphaFoldDB" id="A0AAV2YQU2"/>
<evidence type="ECO:0000313" key="2">
    <source>
        <dbReference type="Proteomes" id="UP001146120"/>
    </source>
</evidence>
<sequence>MALADNKDAACVYHAFDMAFNPLDQEENHRRLQRAWPWFVNYLEKRNQTSPICGFQKSHHVALLGVLASKRFGLKLLPDFRRNQYDGTGPGPAAIATHVLPEEDNDRVLTPGV</sequence>
<comment type="caution">
    <text evidence="1">The sequence shown here is derived from an EMBL/GenBank/DDBJ whole genome shotgun (WGS) entry which is preliminary data.</text>
</comment>
<dbReference type="EMBL" id="DAKRPA010000148">
    <property type="protein sequence ID" value="DAZ97037.1"/>
    <property type="molecule type" value="Genomic_DNA"/>
</dbReference>
<keyword evidence="2" id="KW-1185">Reference proteome</keyword>
<protein>
    <submittedName>
        <fullName evidence="1">Uncharacterized protein</fullName>
    </submittedName>
</protein>
<proteinExistence type="predicted"/>
<dbReference type="Proteomes" id="UP001146120">
    <property type="component" value="Unassembled WGS sequence"/>
</dbReference>